<dbReference type="RefSeq" id="WP_218096295.1">
    <property type="nucleotide sequence ID" value="NZ_CAJVAS010000080.1"/>
</dbReference>
<feature type="transmembrane region" description="Helical" evidence="1">
    <location>
        <begin position="107"/>
        <end position="126"/>
    </location>
</feature>
<evidence type="ECO:0000256" key="1">
    <source>
        <dbReference type="SAM" id="Phobius"/>
    </source>
</evidence>
<protein>
    <recommendedName>
        <fullName evidence="4">DUF2178 domain-containing protein</fullName>
    </recommendedName>
</protein>
<dbReference type="EMBL" id="CAJVAS010000080">
    <property type="protein sequence ID" value="CAG7652848.1"/>
    <property type="molecule type" value="Genomic_DNA"/>
</dbReference>
<organism evidence="2 3">
    <name type="scientific">Paenibacillus solanacearum</name>
    <dbReference type="NCBI Taxonomy" id="2048548"/>
    <lineage>
        <taxon>Bacteria</taxon>
        <taxon>Bacillati</taxon>
        <taxon>Bacillota</taxon>
        <taxon>Bacilli</taxon>
        <taxon>Bacillales</taxon>
        <taxon>Paenibacillaceae</taxon>
        <taxon>Paenibacillus</taxon>
    </lineage>
</organism>
<feature type="transmembrane region" description="Helical" evidence="1">
    <location>
        <begin position="7"/>
        <end position="25"/>
    </location>
</feature>
<keyword evidence="1" id="KW-0812">Transmembrane</keyword>
<keyword evidence="3" id="KW-1185">Reference proteome</keyword>
<keyword evidence="1" id="KW-1133">Transmembrane helix</keyword>
<reference evidence="2" key="1">
    <citation type="submission" date="2021-06" db="EMBL/GenBank/DDBJ databases">
        <authorList>
            <person name="Criscuolo A."/>
        </authorList>
    </citation>
    <scope>NUCLEOTIDE SEQUENCE</scope>
    <source>
        <strain evidence="2">CIP111600</strain>
    </source>
</reference>
<feature type="transmembrane region" description="Helical" evidence="1">
    <location>
        <begin position="37"/>
        <end position="55"/>
    </location>
</feature>
<name>A0A916K8A8_9BACL</name>
<accession>A0A916K8A8</accession>
<evidence type="ECO:0000313" key="2">
    <source>
        <dbReference type="EMBL" id="CAG7652848.1"/>
    </source>
</evidence>
<proteinExistence type="predicted"/>
<comment type="caution">
    <text evidence="2">The sequence shown here is derived from an EMBL/GenBank/DDBJ whole genome shotgun (WGS) entry which is preliminary data.</text>
</comment>
<sequence length="131" mass="15328">MKKTFYVQGWILLCIAVIVFIIVTWTDVQTGNFLSKGNLLMLVILLGGGLQLFTWRNDERAKKDEMGKHIVYRSSLLSYRILVVALFALWLIDRHLYNRTNEFGNEMLFTGFCISLIILPAYQFILSKRYR</sequence>
<feature type="transmembrane region" description="Helical" evidence="1">
    <location>
        <begin position="76"/>
        <end position="92"/>
    </location>
</feature>
<evidence type="ECO:0000313" key="3">
    <source>
        <dbReference type="Proteomes" id="UP000693672"/>
    </source>
</evidence>
<dbReference type="AlphaFoldDB" id="A0A916K8A8"/>
<keyword evidence="1" id="KW-0472">Membrane</keyword>
<evidence type="ECO:0008006" key="4">
    <source>
        <dbReference type="Google" id="ProtNLM"/>
    </source>
</evidence>
<gene>
    <name evidence="2" type="ORF">PAESOLCIP111_06652</name>
</gene>
<dbReference type="Proteomes" id="UP000693672">
    <property type="component" value="Unassembled WGS sequence"/>
</dbReference>